<comment type="function">
    <text evidence="1">Acts as a defensive agent. Recognizes blood group fucosylated oligosaccharides including A, B, H and Lewis B-type antigens. Does not recognize Lewis A antigen and has low affinity for monovalent haptens.</text>
</comment>
<evidence type="ECO:0000256" key="5">
    <source>
        <dbReference type="ARBA" id="ARBA00022734"/>
    </source>
</evidence>
<dbReference type="Proteomes" id="UP001209878">
    <property type="component" value="Unassembled WGS sequence"/>
</dbReference>
<evidence type="ECO:0000313" key="10">
    <source>
        <dbReference type="EMBL" id="KAK2193061.1"/>
    </source>
</evidence>
<dbReference type="SUPFAM" id="SSF49785">
    <property type="entry name" value="Galactose-binding domain-like"/>
    <property type="match status" value="2"/>
</dbReference>
<keyword evidence="7" id="KW-1015">Disulfide bond</keyword>
<dbReference type="EMBL" id="JAODUO010000017">
    <property type="protein sequence ID" value="KAK2193061.1"/>
    <property type="molecule type" value="Genomic_DNA"/>
</dbReference>
<evidence type="ECO:0000256" key="6">
    <source>
        <dbReference type="ARBA" id="ARBA00022837"/>
    </source>
</evidence>
<feature type="domain" description="Fucolectin tachylectin-4 pentraxin-1" evidence="9">
    <location>
        <begin position="76"/>
        <end position="205"/>
    </location>
</feature>
<accession>A0AAD9UKV0</accession>
<dbReference type="AlphaFoldDB" id="A0AAD9UKV0"/>
<dbReference type="PANTHER" id="PTHR45713">
    <property type="entry name" value="FTP DOMAIN-CONTAINING PROTEIN"/>
    <property type="match status" value="1"/>
</dbReference>
<dbReference type="InterPro" id="IPR006585">
    <property type="entry name" value="FTP1"/>
</dbReference>
<dbReference type="GO" id="GO:0042806">
    <property type="term" value="F:fucose binding"/>
    <property type="evidence" value="ECO:0007669"/>
    <property type="project" value="UniProtKB-ARBA"/>
</dbReference>
<dbReference type="Gene3D" id="2.60.120.260">
    <property type="entry name" value="Galactose-binding domain-like"/>
    <property type="match status" value="2"/>
</dbReference>
<sequence>MLSVTEGQPNNFVIEAFHPNPVQICAVVTQALRSGEARISCVPGVTGSTVKIKMIGIENRILALREVEVFGVPLAFQNVAFNKSATQSSTNNSKVAAAAVDGGATCAETSNSDNPWWQVDLGGEHVVHQVIVTSGRDERGVILVEVGMATNDPDRQPCNTWELRDKMLKVLCAAGATGTFVRLTLLEKNRVLSVCQVEIYGHPLNVTNLAVGKMAVQSSTVAPASRATDGSTSTDSDGHSCARTQSQINPSLQVDLAADYEILQIVITNRGDCCAEQLHDIIIDVSISGDGAFSQRCAVVKGHLLLGETRHIPCVAGVKGRFVNITVPGPSETLSICEVQVYGTTGGDLLLL</sequence>
<dbReference type="SMART" id="SM00607">
    <property type="entry name" value="FTP"/>
    <property type="match status" value="2"/>
</dbReference>
<keyword evidence="11" id="KW-1185">Reference proteome</keyword>
<dbReference type="GO" id="GO:0001868">
    <property type="term" value="P:regulation of complement activation, lectin pathway"/>
    <property type="evidence" value="ECO:0007669"/>
    <property type="project" value="UniProtKB-ARBA"/>
</dbReference>
<dbReference type="InterPro" id="IPR051941">
    <property type="entry name" value="BG_Antigen-Binding_Lectin"/>
</dbReference>
<dbReference type="GO" id="GO:0010185">
    <property type="term" value="P:regulation of cellular defense response"/>
    <property type="evidence" value="ECO:0007669"/>
    <property type="project" value="UniProtKB-ARBA"/>
</dbReference>
<protein>
    <recommendedName>
        <fullName evidence="9">Fucolectin tachylectin-4 pentraxin-1 domain-containing protein</fullName>
    </recommendedName>
</protein>
<reference evidence="10" key="1">
    <citation type="journal article" date="2023" name="Mol. Biol. Evol.">
        <title>Third-Generation Sequencing Reveals the Adaptive Role of the Epigenome in Three Deep-Sea Polychaetes.</title>
        <authorList>
            <person name="Perez M."/>
            <person name="Aroh O."/>
            <person name="Sun Y."/>
            <person name="Lan Y."/>
            <person name="Juniper S.K."/>
            <person name="Young C.R."/>
            <person name="Angers B."/>
            <person name="Qian P.Y."/>
        </authorList>
    </citation>
    <scope>NUCLEOTIDE SEQUENCE</scope>
    <source>
        <strain evidence="10">R07B-5</strain>
    </source>
</reference>
<evidence type="ECO:0000313" key="11">
    <source>
        <dbReference type="Proteomes" id="UP001209878"/>
    </source>
</evidence>
<dbReference type="Pfam" id="PF22633">
    <property type="entry name" value="F5_F8_type_C_2"/>
    <property type="match status" value="2"/>
</dbReference>
<feature type="region of interest" description="Disordered" evidence="8">
    <location>
        <begin position="222"/>
        <end position="243"/>
    </location>
</feature>
<keyword evidence="6" id="KW-0106">Calcium</keyword>
<keyword evidence="4" id="KW-0479">Metal-binding</keyword>
<dbReference type="InterPro" id="IPR008979">
    <property type="entry name" value="Galactose-bd-like_sf"/>
</dbReference>
<evidence type="ECO:0000256" key="1">
    <source>
        <dbReference type="ARBA" id="ARBA00002219"/>
    </source>
</evidence>
<dbReference type="PANTHER" id="PTHR45713:SF6">
    <property type="entry name" value="F5_8 TYPE C DOMAIN-CONTAINING PROTEIN"/>
    <property type="match status" value="1"/>
</dbReference>
<keyword evidence="5" id="KW-0430">Lectin</keyword>
<evidence type="ECO:0000256" key="2">
    <source>
        <dbReference type="ARBA" id="ARBA00010147"/>
    </source>
</evidence>
<name>A0AAD9UKV0_RIDPI</name>
<evidence type="ECO:0000256" key="7">
    <source>
        <dbReference type="ARBA" id="ARBA00023157"/>
    </source>
</evidence>
<comment type="similarity">
    <text evidence="2">Belongs to the fucolectin family.</text>
</comment>
<feature type="domain" description="Fucolectin tachylectin-4 pentraxin-1" evidence="9">
    <location>
        <begin position="206"/>
        <end position="348"/>
    </location>
</feature>
<gene>
    <name evidence="10" type="ORF">NP493_17g02041</name>
</gene>
<evidence type="ECO:0000256" key="8">
    <source>
        <dbReference type="SAM" id="MobiDB-lite"/>
    </source>
</evidence>
<proteinExistence type="inferred from homology"/>
<organism evidence="10 11">
    <name type="scientific">Ridgeia piscesae</name>
    <name type="common">Tubeworm</name>
    <dbReference type="NCBI Taxonomy" id="27915"/>
    <lineage>
        <taxon>Eukaryota</taxon>
        <taxon>Metazoa</taxon>
        <taxon>Spiralia</taxon>
        <taxon>Lophotrochozoa</taxon>
        <taxon>Annelida</taxon>
        <taxon>Polychaeta</taxon>
        <taxon>Sedentaria</taxon>
        <taxon>Canalipalpata</taxon>
        <taxon>Sabellida</taxon>
        <taxon>Siboglinidae</taxon>
        <taxon>Ridgeia</taxon>
    </lineage>
</organism>
<comment type="caution">
    <text evidence="10">The sequence shown here is derived from an EMBL/GenBank/DDBJ whole genome shotgun (WGS) entry which is preliminary data.</text>
</comment>
<dbReference type="GO" id="GO:0046872">
    <property type="term" value="F:metal ion binding"/>
    <property type="evidence" value="ECO:0007669"/>
    <property type="project" value="UniProtKB-KW"/>
</dbReference>
<comment type="subunit">
    <text evidence="3">Homotrimer.</text>
</comment>
<evidence type="ECO:0000259" key="9">
    <source>
        <dbReference type="SMART" id="SM00607"/>
    </source>
</evidence>
<evidence type="ECO:0000256" key="3">
    <source>
        <dbReference type="ARBA" id="ARBA00011233"/>
    </source>
</evidence>
<evidence type="ECO:0000256" key="4">
    <source>
        <dbReference type="ARBA" id="ARBA00022723"/>
    </source>
</evidence>